<keyword evidence="1" id="KW-0472">Membrane</keyword>
<sequence length="229" mass="24900">MSVETDLLASVVEIIAQSLVYGVFIVLMPISTVILAKRRNRNAVTVLIMIWIMFALSTAHWAVGVAFLAAKASSLTIINGSLRATFDLMNAVAMINFAIADSVVVWRAWVVCKDTSRKPLLAAAGCLGLTIAAISATICLRIAANINDSGQGRDHRKSPVDQALVVAQVASAGASVLTNMISTSTVGLYIWNYRRTLSRKFEERRMTRPERVLMLLVESGFVYSFYAVG</sequence>
<organism evidence="2 3">
    <name type="scientific">Phlebiopsis gigantea (strain 11061_1 CR5-6)</name>
    <name type="common">White-rot fungus</name>
    <name type="synonym">Peniophora gigantea</name>
    <dbReference type="NCBI Taxonomy" id="745531"/>
    <lineage>
        <taxon>Eukaryota</taxon>
        <taxon>Fungi</taxon>
        <taxon>Dikarya</taxon>
        <taxon>Basidiomycota</taxon>
        <taxon>Agaricomycotina</taxon>
        <taxon>Agaricomycetes</taxon>
        <taxon>Polyporales</taxon>
        <taxon>Phanerochaetaceae</taxon>
        <taxon>Phlebiopsis</taxon>
    </lineage>
</organism>
<gene>
    <name evidence="2" type="ORF">PHLGIDRAFT_334043</name>
</gene>
<reference evidence="2 3" key="1">
    <citation type="journal article" date="2014" name="PLoS Genet.">
        <title>Analysis of the Phlebiopsis gigantea genome, transcriptome and secretome provides insight into its pioneer colonization strategies of wood.</title>
        <authorList>
            <person name="Hori C."/>
            <person name="Ishida T."/>
            <person name="Igarashi K."/>
            <person name="Samejima M."/>
            <person name="Suzuki H."/>
            <person name="Master E."/>
            <person name="Ferreira P."/>
            <person name="Ruiz-Duenas F.J."/>
            <person name="Held B."/>
            <person name="Canessa P."/>
            <person name="Larrondo L.F."/>
            <person name="Schmoll M."/>
            <person name="Druzhinina I.S."/>
            <person name="Kubicek C.P."/>
            <person name="Gaskell J.A."/>
            <person name="Kersten P."/>
            <person name="St John F."/>
            <person name="Glasner J."/>
            <person name="Sabat G."/>
            <person name="Splinter BonDurant S."/>
            <person name="Syed K."/>
            <person name="Yadav J."/>
            <person name="Mgbeahuruike A.C."/>
            <person name="Kovalchuk A."/>
            <person name="Asiegbu F.O."/>
            <person name="Lackner G."/>
            <person name="Hoffmeister D."/>
            <person name="Rencoret J."/>
            <person name="Gutierrez A."/>
            <person name="Sun H."/>
            <person name="Lindquist E."/>
            <person name="Barry K."/>
            <person name="Riley R."/>
            <person name="Grigoriev I.V."/>
            <person name="Henrissat B."/>
            <person name="Kues U."/>
            <person name="Berka R.M."/>
            <person name="Martinez A.T."/>
            <person name="Covert S.F."/>
            <person name="Blanchette R.A."/>
            <person name="Cullen D."/>
        </authorList>
    </citation>
    <scope>NUCLEOTIDE SEQUENCE [LARGE SCALE GENOMIC DNA]</scope>
    <source>
        <strain evidence="2 3">11061_1 CR5-6</strain>
    </source>
</reference>
<keyword evidence="3" id="KW-1185">Reference proteome</keyword>
<keyword evidence="1" id="KW-0812">Transmembrane</keyword>
<feature type="transmembrane region" description="Helical" evidence="1">
    <location>
        <begin position="212"/>
        <end position="228"/>
    </location>
</feature>
<feature type="transmembrane region" description="Helical" evidence="1">
    <location>
        <begin position="43"/>
        <end position="68"/>
    </location>
</feature>
<feature type="transmembrane region" description="Helical" evidence="1">
    <location>
        <begin position="88"/>
        <end position="109"/>
    </location>
</feature>
<accession>A0A0C3SAN1</accession>
<evidence type="ECO:0000313" key="3">
    <source>
        <dbReference type="Proteomes" id="UP000053257"/>
    </source>
</evidence>
<feature type="transmembrane region" description="Helical" evidence="1">
    <location>
        <begin position="121"/>
        <end position="144"/>
    </location>
</feature>
<dbReference type="HOGENOM" id="CLU_044614_9_2_1"/>
<feature type="transmembrane region" description="Helical" evidence="1">
    <location>
        <begin position="164"/>
        <end position="191"/>
    </location>
</feature>
<keyword evidence="1" id="KW-1133">Transmembrane helix</keyword>
<dbReference type="AlphaFoldDB" id="A0A0C3SAN1"/>
<dbReference type="OrthoDB" id="3214103at2759"/>
<dbReference type="EMBL" id="KN840467">
    <property type="protein sequence ID" value="KIP09352.1"/>
    <property type="molecule type" value="Genomic_DNA"/>
</dbReference>
<proteinExistence type="predicted"/>
<protein>
    <submittedName>
        <fullName evidence="2">Uncharacterized protein</fullName>
    </submittedName>
</protein>
<evidence type="ECO:0000313" key="2">
    <source>
        <dbReference type="EMBL" id="KIP09352.1"/>
    </source>
</evidence>
<feature type="transmembrane region" description="Helical" evidence="1">
    <location>
        <begin position="14"/>
        <end position="36"/>
    </location>
</feature>
<dbReference type="Proteomes" id="UP000053257">
    <property type="component" value="Unassembled WGS sequence"/>
</dbReference>
<evidence type="ECO:0000256" key="1">
    <source>
        <dbReference type="SAM" id="Phobius"/>
    </source>
</evidence>
<name>A0A0C3SAN1_PHLG1</name>